<dbReference type="EnsemblBacteria" id="ABA47513">
    <property type="protein sequence ID" value="ABA47513"/>
    <property type="gene ID" value="BURPS1710b_2469"/>
</dbReference>
<feature type="compositionally biased region" description="Basic and acidic residues" evidence="1">
    <location>
        <begin position="719"/>
        <end position="733"/>
    </location>
</feature>
<dbReference type="AlphaFoldDB" id="Q3JRD9"/>
<dbReference type="HOGENOM" id="CLU_372425_0_0_4"/>
<feature type="region of interest" description="Disordered" evidence="1">
    <location>
        <begin position="712"/>
        <end position="733"/>
    </location>
</feature>
<gene>
    <name evidence="2" type="ordered locus">BURPS1710b_2469</name>
</gene>
<reference evidence="2 3" key="1">
    <citation type="submission" date="2005-09" db="EMBL/GenBank/DDBJ databases">
        <authorList>
            <person name="Woods D.E."/>
            <person name="Nierman W.C."/>
        </authorList>
    </citation>
    <scope>NUCLEOTIDE SEQUENCE [LARGE SCALE GENOMIC DNA]</scope>
    <source>
        <strain evidence="2 3">1710b</strain>
    </source>
</reference>
<evidence type="ECO:0000313" key="3">
    <source>
        <dbReference type="Proteomes" id="UP000002700"/>
    </source>
</evidence>
<evidence type="ECO:0000256" key="1">
    <source>
        <dbReference type="SAM" id="MobiDB-lite"/>
    </source>
</evidence>
<feature type="compositionally biased region" description="Basic residues" evidence="1">
    <location>
        <begin position="17"/>
        <end position="30"/>
    </location>
</feature>
<proteinExistence type="predicted"/>
<evidence type="ECO:0000313" key="2">
    <source>
        <dbReference type="EMBL" id="ABA47513.1"/>
    </source>
</evidence>
<protein>
    <submittedName>
        <fullName evidence="2">Uncharacterized protein</fullName>
    </submittedName>
</protein>
<dbReference type="KEGG" id="bpm:BURPS1710b_2469"/>
<dbReference type="Proteomes" id="UP000002700">
    <property type="component" value="Chromosome I"/>
</dbReference>
<feature type="compositionally biased region" description="Low complexity" evidence="1">
    <location>
        <begin position="41"/>
        <end position="50"/>
    </location>
</feature>
<dbReference type="EMBL" id="CP000124">
    <property type="protein sequence ID" value="ABA47513.1"/>
    <property type="molecule type" value="Genomic_DNA"/>
</dbReference>
<sequence>MPGRPIPWGRRFDRGTHATRRNAAVRRKGRAAGPPLPTPSSPSSRAAGPTGRAGFQRPPPGAARLGAKPGSHARRNETAPHDGGAVFHRTGAPARRLRLPSVRAVLRAAGGRTVELDLRASAQRREIRLRLALRIHLRELLLSGRETLIVGGRRRDHRIHAEDRVAVVAEIHADIGGQRLRIDLVDRADGRGGQAVRLRARDLVGRGEARRRLRLTQFRELRLAGLLREARRLAGDDLRAHLILDRIERGHGRRLVIRHARGDQRIVADVDRLRVVAVLHRIGGEHGREELRVVERAVGRQRGVRLRRHRRGLDGQLVLVGGGLQALRLLVDGRREAFRVVGERLRRELLPQVRRDRILHFRERLHDGRLHVGRLQDMEAEIALHDTADFVLLQRERGVVERRAARRRAARDEAEVAPLRRRRRILRVLLGDLREPVRMRLHFGEQLLGLRPRGGLLGCARVLRRGDEDVAHAHLRVRAVMRDVVVVILLDVDVARLRRGGGCRLRVDEILDRCRLARRERLLVGIVVGGDLRVGRLHLRRIVGRLQHHRLHFALLLGEFGQTARDALRRERARYDAGRNLLQREVVTHALLVLIGRHALHREHLRIALGVERAVRLFQRRDHRIAQQRLAHRAIRRAQMQTLRLVGERALLNQPVEKLLTALRRVERFRVELRAQHLARLIDLLAQRAVEFGARDLVPVDGRDVRAFIEEPTETLNADDPKPRQHDQEQEEHHQALVIAKEIEHA</sequence>
<accession>Q3JRD9</accession>
<organism evidence="2 3">
    <name type="scientific">Burkholderia pseudomallei (strain 1710b)</name>
    <dbReference type="NCBI Taxonomy" id="320372"/>
    <lineage>
        <taxon>Bacteria</taxon>
        <taxon>Pseudomonadati</taxon>
        <taxon>Pseudomonadota</taxon>
        <taxon>Betaproteobacteria</taxon>
        <taxon>Burkholderiales</taxon>
        <taxon>Burkholderiaceae</taxon>
        <taxon>Burkholderia</taxon>
        <taxon>pseudomallei group</taxon>
    </lineage>
</organism>
<feature type="region of interest" description="Disordered" evidence="1">
    <location>
        <begin position="1"/>
        <end position="86"/>
    </location>
</feature>
<name>Q3JRD9_BURP1</name>